<proteinExistence type="predicted"/>
<comment type="caution">
    <text evidence="1">The sequence shown here is derived from an EMBL/GenBank/DDBJ whole genome shotgun (WGS) entry which is preliminary data.</text>
</comment>
<sequence>MAIPPVELPHPDSFYEALDAREPAAIRAVHSFRLRYIELQLYVQVLGAGPATYAHYLQQATESMLRIPDLVISHGSLLGDMWTFMATLWLPFFDPEVMPDAPDIARRFLDLVTTEGHVKYPAAIRARADPPFGDLNTLRQSVPEQAFYRFLVLKTKEINNLFALEYAHYGTEGIMAN</sequence>
<accession>A0A9W8K022</accession>
<organism evidence="1 2">
    <name type="scientific">Agrocybe chaxingu</name>
    <dbReference type="NCBI Taxonomy" id="84603"/>
    <lineage>
        <taxon>Eukaryota</taxon>
        <taxon>Fungi</taxon>
        <taxon>Dikarya</taxon>
        <taxon>Basidiomycota</taxon>
        <taxon>Agaricomycotina</taxon>
        <taxon>Agaricomycetes</taxon>
        <taxon>Agaricomycetidae</taxon>
        <taxon>Agaricales</taxon>
        <taxon>Agaricineae</taxon>
        <taxon>Strophariaceae</taxon>
        <taxon>Agrocybe</taxon>
    </lineage>
</organism>
<reference evidence="1" key="1">
    <citation type="submission" date="2022-07" db="EMBL/GenBank/DDBJ databases">
        <title>Genome Sequence of Agrocybe chaxingu.</title>
        <authorList>
            <person name="Buettner E."/>
        </authorList>
    </citation>
    <scope>NUCLEOTIDE SEQUENCE</scope>
    <source>
        <strain evidence="1">MP-N11</strain>
    </source>
</reference>
<dbReference type="EMBL" id="JANKHO010000616">
    <property type="protein sequence ID" value="KAJ3507882.1"/>
    <property type="molecule type" value="Genomic_DNA"/>
</dbReference>
<name>A0A9W8K022_9AGAR</name>
<keyword evidence="2" id="KW-1185">Reference proteome</keyword>
<dbReference type="AlphaFoldDB" id="A0A9W8K022"/>
<protein>
    <submittedName>
        <fullName evidence="1">Uncharacterized protein</fullName>
    </submittedName>
</protein>
<gene>
    <name evidence="1" type="ORF">NLJ89_g6052</name>
</gene>
<evidence type="ECO:0000313" key="2">
    <source>
        <dbReference type="Proteomes" id="UP001148786"/>
    </source>
</evidence>
<evidence type="ECO:0000313" key="1">
    <source>
        <dbReference type="EMBL" id="KAJ3507882.1"/>
    </source>
</evidence>
<dbReference type="Proteomes" id="UP001148786">
    <property type="component" value="Unassembled WGS sequence"/>
</dbReference>